<dbReference type="HOGENOM" id="CLU_1538984_0_0_11"/>
<evidence type="ECO:0000313" key="3">
    <source>
        <dbReference type="Proteomes" id="UP000000322"/>
    </source>
</evidence>
<dbReference type="EMBL" id="CP001819">
    <property type="protein sequence ID" value="ACZ22802.1"/>
    <property type="molecule type" value="Genomic_DNA"/>
</dbReference>
<dbReference type="STRING" id="446469.Sked_29000"/>
<dbReference type="AlphaFoldDB" id="D1BBN1"/>
<evidence type="ECO:0000256" key="1">
    <source>
        <dbReference type="SAM" id="MobiDB-lite"/>
    </source>
</evidence>
<dbReference type="Proteomes" id="UP000000322">
    <property type="component" value="Chromosome"/>
</dbReference>
<feature type="compositionally biased region" description="Low complexity" evidence="1">
    <location>
        <begin position="1"/>
        <end position="15"/>
    </location>
</feature>
<evidence type="ECO:0000313" key="2">
    <source>
        <dbReference type="EMBL" id="ACZ22802.1"/>
    </source>
</evidence>
<gene>
    <name evidence="2" type="ordered locus">Sked_29000</name>
</gene>
<dbReference type="KEGG" id="ske:Sked_29000"/>
<keyword evidence="3" id="KW-1185">Reference proteome</keyword>
<proteinExistence type="predicted"/>
<accession>D1BBN1</accession>
<reference evidence="2 3" key="1">
    <citation type="journal article" date="2009" name="Stand. Genomic Sci.">
        <title>Complete genome sequence of Sanguibacter keddieii type strain (ST-74).</title>
        <authorList>
            <person name="Ivanova N."/>
            <person name="Sikorski J."/>
            <person name="Sims D."/>
            <person name="Brettin T."/>
            <person name="Detter J.C."/>
            <person name="Han C."/>
            <person name="Lapidus A."/>
            <person name="Copeland A."/>
            <person name="Glavina Del Rio T."/>
            <person name="Nolan M."/>
            <person name="Chen F."/>
            <person name="Lucas S."/>
            <person name="Tice H."/>
            <person name="Cheng J.F."/>
            <person name="Bruce D."/>
            <person name="Goodwin L."/>
            <person name="Pitluck S."/>
            <person name="Pati A."/>
            <person name="Mavromatis K."/>
            <person name="Chen A."/>
            <person name="Palaniappan K."/>
            <person name="D'haeseleer P."/>
            <person name="Chain P."/>
            <person name="Bristow J."/>
            <person name="Eisen J.A."/>
            <person name="Markowitz V."/>
            <person name="Hugenholtz P."/>
            <person name="Goker M."/>
            <person name="Pukall R."/>
            <person name="Klenk H.P."/>
            <person name="Kyrpides N.C."/>
        </authorList>
    </citation>
    <scope>NUCLEOTIDE SEQUENCE [LARGE SCALE GENOMIC DNA]</scope>
    <source>
        <strain evidence="3">ATCC 51767 / DSM 10542 / NCFB 3025 / ST-74</strain>
    </source>
</reference>
<sequence>MTAAPTSTITAAPPTKETDMNSTTALTLATRRGAFWLPIARYPADEIEAEQIAAFLGLDITDEDAKALAAAAVLAHDAGGSDEAFDLSLARALRAERENAAAAEWPFTDEEQDFLEELQAASRPTVWETPKNGITDVEAATLASCRRQEADAAYAALLADQERLDELQAMEVAA</sequence>
<dbReference type="RefSeq" id="WP_012867871.1">
    <property type="nucleotide sequence ID" value="NC_013521.1"/>
</dbReference>
<name>D1BBN1_SANKS</name>
<feature type="region of interest" description="Disordered" evidence="1">
    <location>
        <begin position="1"/>
        <end position="20"/>
    </location>
</feature>
<protein>
    <submittedName>
        <fullName evidence="2">Uncharacterized protein</fullName>
    </submittedName>
</protein>
<organism evidence="2 3">
    <name type="scientific">Sanguibacter keddieii (strain ATCC 51767 / DSM 10542 / NCFB 3025 / ST-74)</name>
    <dbReference type="NCBI Taxonomy" id="446469"/>
    <lineage>
        <taxon>Bacteria</taxon>
        <taxon>Bacillati</taxon>
        <taxon>Actinomycetota</taxon>
        <taxon>Actinomycetes</taxon>
        <taxon>Micrococcales</taxon>
        <taxon>Sanguibacteraceae</taxon>
        <taxon>Sanguibacter</taxon>
    </lineage>
</organism>